<evidence type="ECO:0000259" key="5">
    <source>
        <dbReference type="Pfam" id="PF02347"/>
    </source>
</evidence>
<dbReference type="Proteomes" id="UP000233256">
    <property type="component" value="Unassembled WGS sequence"/>
</dbReference>
<accession>A0A2N1PSN5</accession>
<dbReference type="InterPro" id="IPR015422">
    <property type="entry name" value="PyrdxlP-dep_Trfase_small"/>
</dbReference>
<protein>
    <recommendedName>
        <fullName evidence="4">Probable glycine dehydrogenase (decarboxylating) subunit 1</fullName>
        <ecNumber evidence="4">1.4.4.2</ecNumber>
    </recommendedName>
    <alternativeName>
        <fullName evidence="4">Glycine cleavage system P-protein subunit 1</fullName>
    </alternativeName>
    <alternativeName>
        <fullName evidence="4">Glycine decarboxylase subunit 1</fullName>
    </alternativeName>
    <alternativeName>
        <fullName evidence="4">Glycine dehydrogenase (aminomethyl-transferring) subunit 1</fullName>
    </alternativeName>
</protein>
<proteinExistence type="inferred from homology"/>
<reference evidence="6 7" key="1">
    <citation type="journal article" date="2017" name="ISME J.">
        <title>Potential for microbial H2 and metal transformations associated with novel bacteria and archaea in deep terrestrial subsurface sediments.</title>
        <authorList>
            <person name="Hernsdorf A.W."/>
            <person name="Amano Y."/>
            <person name="Miyakawa K."/>
            <person name="Ise K."/>
            <person name="Suzuki Y."/>
            <person name="Anantharaman K."/>
            <person name="Probst A."/>
            <person name="Burstein D."/>
            <person name="Thomas B.C."/>
            <person name="Banfield J.F."/>
        </authorList>
    </citation>
    <scope>NUCLEOTIDE SEQUENCE [LARGE SCALE GENOMIC DNA]</scope>
    <source>
        <strain evidence="6">HGW-Wallbacteria-1</strain>
    </source>
</reference>
<evidence type="ECO:0000313" key="6">
    <source>
        <dbReference type="EMBL" id="PKK91351.1"/>
    </source>
</evidence>
<gene>
    <name evidence="4" type="primary">gcvPA</name>
    <name evidence="6" type="ORF">CVV64_06170</name>
</gene>
<evidence type="ECO:0000256" key="1">
    <source>
        <dbReference type="ARBA" id="ARBA00003788"/>
    </source>
</evidence>
<evidence type="ECO:0000256" key="3">
    <source>
        <dbReference type="ARBA" id="ARBA00049026"/>
    </source>
</evidence>
<name>A0A2N1PSN5_9BACT</name>
<dbReference type="EMBL" id="PGXC01000003">
    <property type="protein sequence ID" value="PKK91351.1"/>
    <property type="molecule type" value="Genomic_DNA"/>
</dbReference>
<evidence type="ECO:0000256" key="2">
    <source>
        <dbReference type="ARBA" id="ARBA00023002"/>
    </source>
</evidence>
<dbReference type="InterPro" id="IPR015421">
    <property type="entry name" value="PyrdxlP-dep_Trfase_major"/>
</dbReference>
<dbReference type="PANTHER" id="PTHR42806:SF1">
    <property type="entry name" value="GLYCINE DEHYDROGENASE (DECARBOXYLATING)"/>
    <property type="match status" value="1"/>
</dbReference>
<dbReference type="NCBIfam" id="NF001696">
    <property type="entry name" value="PRK00451.1"/>
    <property type="match status" value="1"/>
</dbReference>
<evidence type="ECO:0000313" key="7">
    <source>
        <dbReference type="Proteomes" id="UP000233256"/>
    </source>
</evidence>
<dbReference type="InterPro" id="IPR015424">
    <property type="entry name" value="PyrdxlP-dep_Trfase"/>
</dbReference>
<evidence type="ECO:0000256" key="4">
    <source>
        <dbReference type="HAMAP-Rule" id="MF_00712"/>
    </source>
</evidence>
<organism evidence="6 7">
    <name type="scientific">Candidatus Wallbacteria bacterium HGW-Wallbacteria-1</name>
    <dbReference type="NCBI Taxonomy" id="2013854"/>
    <lineage>
        <taxon>Bacteria</taxon>
        <taxon>Candidatus Walliibacteriota</taxon>
    </lineage>
</organism>
<dbReference type="GO" id="GO:0009116">
    <property type="term" value="P:nucleoside metabolic process"/>
    <property type="evidence" value="ECO:0007669"/>
    <property type="project" value="InterPro"/>
</dbReference>
<feature type="domain" description="Glycine cleavage system P-protein N-terminal" evidence="5">
    <location>
        <begin position="3"/>
        <end position="441"/>
    </location>
</feature>
<comment type="catalytic activity">
    <reaction evidence="3 4">
        <text>N(6)-[(R)-lipoyl]-L-lysyl-[glycine-cleavage complex H protein] + glycine + H(+) = N(6)-[(R)-S(8)-aminomethyldihydrolipoyl]-L-lysyl-[glycine-cleavage complex H protein] + CO2</text>
        <dbReference type="Rhea" id="RHEA:24304"/>
        <dbReference type="Rhea" id="RHEA-COMP:10494"/>
        <dbReference type="Rhea" id="RHEA-COMP:10495"/>
        <dbReference type="ChEBI" id="CHEBI:15378"/>
        <dbReference type="ChEBI" id="CHEBI:16526"/>
        <dbReference type="ChEBI" id="CHEBI:57305"/>
        <dbReference type="ChEBI" id="CHEBI:83099"/>
        <dbReference type="ChEBI" id="CHEBI:83143"/>
        <dbReference type="EC" id="1.4.4.2"/>
    </reaction>
</comment>
<dbReference type="GO" id="GO:0019464">
    <property type="term" value="P:glycine decarboxylation via glycine cleavage system"/>
    <property type="evidence" value="ECO:0007669"/>
    <property type="project" value="UniProtKB-UniRule"/>
</dbReference>
<dbReference type="InterPro" id="IPR020581">
    <property type="entry name" value="GDC_P"/>
</dbReference>
<dbReference type="PANTHER" id="PTHR42806">
    <property type="entry name" value="GLYCINE CLEAVAGE SYSTEM P-PROTEIN"/>
    <property type="match status" value="1"/>
</dbReference>
<comment type="function">
    <text evidence="1 4">The glycine cleavage system catalyzes the degradation of glycine. The P protein binds the alpha-amino group of glycine through its pyridoxal phosphate cofactor; CO(2) is released and the remaining methylamine moiety is then transferred to the lipoamide cofactor of the H protein.</text>
</comment>
<comment type="caution">
    <text evidence="6">The sequence shown here is derived from an EMBL/GenBank/DDBJ whole genome shotgun (WGS) entry which is preliminary data.</text>
</comment>
<dbReference type="GO" id="GO:0004375">
    <property type="term" value="F:glycine dehydrogenase (decarboxylating) activity"/>
    <property type="evidence" value="ECO:0007669"/>
    <property type="project" value="UniProtKB-EC"/>
</dbReference>
<dbReference type="PIRSF" id="PIRSF006815">
    <property type="entry name" value="GcvPA"/>
    <property type="match status" value="1"/>
</dbReference>
<dbReference type="CDD" id="cd00613">
    <property type="entry name" value="GDC-P"/>
    <property type="match status" value="1"/>
</dbReference>
<dbReference type="InterPro" id="IPR049315">
    <property type="entry name" value="GDC-P_N"/>
</dbReference>
<comment type="similarity">
    <text evidence="4">Belongs to the GcvP family. N-terminal subunit subfamily.</text>
</comment>
<dbReference type="EC" id="1.4.4.2" evidence="4"/>
<dbReference type="Gene3D" id="3.40.640.10">
    <property type="entry name" value="Type I PLP-dependent aspartate aminotransferase-like (Major domain)"/>
    <property type="match status" value="1"/>
</dbReference>
<sequence>MPYIPITDRDRKEMLAAIGVDSTEDLFRVIPEDVRNTELRLPAALCEQDVRRHMKGISSMNVAAEVTTTFLGAGAYNHFIPSGVDYILQRSEFSTAYTPYQPEISQGTLRVIYEFQTMVCALLGMDVANASMYDGATAAAEAALMSAGQTRRNMVLISGAIHPGYLDVIRTYCWGYGLEVEVLPFKNHATDMGSLTDELLDRAACMVLQVPNFFGTIEEAREIAARVKSRGALMVAVVNPISLGILESPGEWGADIVAAEGQPMGMGLSFGGPYLGLLACRKGLMRRMPGRIVGKTLDREGKVGYCLTLQAREQHIRREKATSNICSNEALCALAATLYLSLMGPSGVERAALLSHQKALKLAEMIGELEGFEILSRGPFFNEFLVRCPRPVSEINDELLGYGILGGFDLAALKGEKGDTMLICATEQITDEEIDSLVSILGDLS</sequence>
<dbReference type="InterPro" id="IPR023010">
    <property type="entry name" value="GcvPA"/>
</dbReference>
<dbReference type="AlphaFoldDB" id="A0A2N1PSN5"/>
<dbReference type="Pfam" id="PF02347">
    <property type="entry name" value="GDC-P"/>
    <property type="match status" value="1"/>
</dbReference>
<keyword evidence="2 4" id="KW-0560">Oxidoreductase</keyword>
<dbReference type="HAMAP" id="MF_00712">
    <property type="entry name" value="GcvPA"/>
    <property type="match status" value="1"/>
</dbReference>
<comment type="subunit">
    <text evidence="4">The glycine cleavage system is composed of four proteins: P, T, L and H. In this organism, the P 'protein' is a heterodimer of two subunits.</text>
</comment>
<dbReference type="Gene3D" id="3.90.1150.10">
    <property type="entry name" value="Aspartate Aminotransferase, domain 1"/>
    <property type="match status" value="1"/>
</dbReference>
<dbReference type="SUPFAM" id="SSF53383">
    <property type="entry name" value="PLP-dependent transferases"/>
    <property type="match status" value="1"/>
</dbReference>